<evidence type="ECO:0000256" key="1">
    <source>
        <dbReference type="SAM" id="MobiDB-lite"/>
    </source>
</evidence>
<dbReference type="RefSeq" id="WP_254158432.1">
    <property type="nucleotide sequence ID" value="NZ_CP100355.1"/>
</dbReference>
<feature type="region of interest" description="Disordered" evidence="1">
    <location>
        <begin position="309"/>
        <end position="341"/>
    </location>
</feature>
<organism evidence="2 3">
    <name type="scientific">Natronosalvus rutilus</name>
    <dbReference type="NCBI Taxonomy" id="2953753"/>
    <lineage>
        <taxon>Archaea</taxon>
        <taxon>Methanobacteriati</taxon>
        <taxon>Methanobacteriota</taxon>
        <taxon>Stenosarchaea group</taxon>
        <taxon>Halobacteria</taxon>
        <taxon>Halobacteriales</taxon>
        <taxon>Natrialbaceae</taxon>
        <taxon>Natronosalvus</taxon>
    </lineage>
</organism>
<dbReference type="EMBL" id="CP100355">
    <property type="protein sequence ID" value="UTF53915.1"/>
    <property type="molecule type" value="Genomic_DNA"/>
</dbReference>
<dbReference type="KEGG" id="sawl:NGM29_01115"/>
<proteinExistence type="predicted"/>
<evidence type="ECO:0000313" key="3">
    <source>
        <dbReference type="Proteomes" id="UP001056855"/>
    </source>
</evidence>
<dbReference type="InterPro" id="IPR055953">
    <property type="entry name" value="DUF7531"/>
</dbReference>
<sequence>MQVYCQGCAGCCIDWRPLLESDQRDAIEHERRGLGVVPDEGTAEETETEAGTETRTDGTPIRRRNAIDDVYNLVPLTRDEVRAFLEAEFGDVLIPRLWEADAVDESVSIDGYDVAAIAGRPAFFVGLRKPPKPVAPFGREDADWLPTCTFLDPETLQCRIHGDDLYPSECAEYPAHNVALEQQTECERVEEAIGGERIRFEESSDDERTSRDEEGVTVDVEATDGLLLGPQAIGQKLFVHPDPDALEGRLERLVSDDLTTEDRAAFVAVAAASAPGTLAISDNHYDQAYERVLEADSWAGAAIREWERRASETSADPSQGEAVEVARGAPETPGWPDSSEE</sequence>
<feature type="region of interest" description="Disordered" evidence="1">
    <location>
        <begin position="31"/>
        <end position="59"/>
    </location>
</feature>
<gene>
    <name evidence="2" type="ORF">NGM29_01115</name>
</gene>
<keyword evidence="3" id="KW-1185">Reference proteome</keyword>
<name>A0A9E7NBJ8_9EURY</name>
<dbReference type="Proteomes" id="UP001056855">
    <property type="component" value="Chromosome"/>
</dbReference>
<protein>
    <submittedName>
        <fullName evidence="2">YkgJ family cysteine cluster protein</fullName>
    </submittedName>
</protein>
<feature type="compositionally biased region" description="Acidic residues" evidence="1">
    <location>
        <begin position="41"/>
        <end position="50"/>
    </location>
</feature>
<accession>A0A9E7NBJ8</accession>
<reference evidence="2" key="1">
    <citation type="submission" date="2022-06" db="EMBL/GenBank/DDBJ databases">
        <title>Diverse halophilic archaea isolated from saline environments.</title>
        <authorList>
            <person name="Cui H.-L."/>
        </authorList>
    </citation>
    <scope>NUCLEOTIDE SEQUENCE</scope>
    <source>
        <strain evidence="2">WLHS1</strain>
    </source>
</reference>
<dbReference type="AlphaFoldDB" id="A0A9E7NBJ8"/>
<dbReference type="GeneID" id="73288603"/>
<evidence type="ECO:0000313" key="2">
    <source>
        <dbReference type="EMBL" id="UTF53915.1"/>
    </source>
</evidence>
<dbReference type="Pfam" id="PF24375">
    <property type="entry name" value="DUF7531"/>
    <property type="match status" value="1"/>
</dbReference>